<dbReference type="Pfam" id="PF00520">
    <property type="entry name" value="Ion_trans"/>
    <property type="match status" value="4"/>
</dbReference>
<dbReference type="GO" id="GO:0008332">
    <property type="term" value="F:low voltage-gated calcium channel activity"/>
    <property type="evidence" value="ECO:0007669"/>
    <property type="project" value="TreeGrafter"/>
</dbReference>
<evidence type="ECO:0000256" key="3">
    <source>
        <dbReference type="ARBA" id="ARBA00022568"/>
    </source>
</evidence>
<evidence type="ECO:0000256" key="15">
    <source>
        <dbReference type="SAM" id="MobiDB-lite"/>
    </source>
</evidence>
<feature type="transmembrane region" description="Helical" evidence="16">
    <location>
        <begin position="1439"/>
        <end position="1460"/>
    </location>
</feature>
<feature type="compositionally biased region" description="Gly residues" evidence="15">
    <location>
        <begin position="493"/>
        <end position="505"/>
    </location>
</feature>
<dbReference type="InterPro" id="IPR027359">
    <property type="entry name" value="Volt_channel_dom_sf"/>
</dbReference>
<dbReference type="Gene3D" id="1.10.287.70">
    <property type="match status" value="4"/>
</dbReference>
<feature type="transmembrane region" description="Helical" evidence="16">
    <location>
        <begin position="1149"/>
        <end position="1171"/>
    </location>
</feature>
<evidence type="ECO:0000256" key="13">
    <source>
        <dbReference type="ARBA" id="ARBA00023303"/>
    </source>
</evidence>
<evidence type="ECO:0000256" key="11">
    <source>
        <dbReference type="ARBA" id="ARBA00023136"/>
    </source>
</evidence>
<feature type="transmembrane region" description="Helical" evidence="16">
    <location>
        <begin position="369"/>
        <end position="391"/>
    </location>
</feature>
<feature type="region of interest" description="Disordered" evidence="15">
    <location>
        <begin position="487"/>
        <end position="512"/>
    </location>
</feature>
<dbReference type="GO" id="GO:0070509">
    <property type="term" value="P:calcium ion import"/>
    <property type="evidence" value="ECO:0007669"/>
    <property type="project" value="TreeGrafter"/>
</dbReference>
<feature type="domain" description="Ion transport" evidence="17">
    <location>
        <begin position="1330"/>
        <end position="1586"/>
    </location>
</feature>
<keyword evidence="8" id="KW-0851">Voltage-gated channel</keyword>
<sequence>MTWGDLVAECPVPLGSISSAVPGQSEEYGSAQADDIIEEVGPGDDVSIGSDLSTLVVPFPELAPVVFFCLKQTTCPRNWCIPVMLLNPSPVDTWFERISIMVILLNCVTLGMYQPCENIDCTSDRCQILQAFDAFIYIFFALEMVVKMVALGIFGRRCYLGDTWNRLDFFIVMAGMVEYSLDLQNINLSAIRTVRVLRPLKAINRVPSMRILVNLLLDTLPMLGNVLLLCFFVFFIFGIIGVQLWAGLLRNRCYLEENFTLSSGMTLPAPYYQPEEDDERPFICSLASDNGIMSCTDVPARREGGRTCCLDREDALHRQALGLSPEPLANGSGAGEAMGLCINWNQYYTRCHTGNSNPHKGAINFDNIVYAWIVIFQVITLEGWVEIMYYVMDAHSFYNFIYFILLIIIGSFFMINLCLVVIATQFSETKQREHQLMQEQRAQCLSSSTLASMAEPGDCYEEIFQLVCHVLRKAKRRSAALYYTLRGKPPPAGGGRGNRRGGGNVNGERHHSRHPRFLSVPVSASLVSQCPHQSKQDHGSQPLANSISLSVPQNPEDCPICALSLKEGARAVGDSANEEEDEEDAVKETGKEENHLEERGDGERKRKRTCFGHCKDIWNDMRRKLWGIVESKYFSRGIMIAILINTISMGIEHHNQPEELTNVLEICNIVFTSMFTLEMILKLTAFGFFEYLRNPYNIFDGIIVIISVCEIIGQADGGLSVLRTFRLLRVIKLVRFMPALRRQLVVLMKTMDNVATFCMLLMLFIFIFSILGMHIFGCKFSLKTEAGDTVPDRKNFDSLLWAIVTVFQILTQEDWNMVLYNGMASTSPCAALYFVALMTFGNYVLFNLLVAILVEGFQAEVRHDLVSCSFLHSCDCFLSPPYHSFPLSTLLFPTDPKICTLTPNGHLDLSSLPAGLFPGERLTFALGSRKNSVISLGRANLEQRAVVSGNNCNERGWKTHSCWAVCFWLSLCFRIQKMLEAYRPDWCETREDWSVFLFSPQNKFRQMCQSIIAHKLFDYVVLAFIFSNCITVALERPKILQGSLERVFLTISNYIFTAIFVGEMTLKVVSMGLYMGEQAYLRSSWNILDGFLVFVSLVDIVVSMAGGAKILGVLRVLRLLRTLRPLRVISRAPGLKLVVETLITSLKPIGNIVLICCAFFIIFGILGVQLFKGKFFYCFGPDVKNITNKSDCLQANYKWVHHKYNFDNLGQALMSLFVLASKDGWVNIMYHGLDAVGVDQQPVTNNNPWMLLYFISFLLIVSFFVLNMFVGVVVENFHKCRQHQEVEEAKRREEKRQRRMEKKRRKAQKLPYYSSYGHMRLMIHTLCTNHYLDLIITFIICINVITMSLEHYNQPHSLDLALKYCNYFFTSTFVLEAVLKLIAFGFRRFFKDRWNQLDLAIVLLSVMGITLEEIEISAALPINPTIIRIMRVLRIAREVFLSVCLCVSVCMFIWVCVLQVGNLGLLFMLLFFIYAALGVELFGELVCNEDYPCEGMSRHATFENFGMAFLTLFQVSTGDNWNGIMKDTLRECPPDHGTDVDYACNPSLQFISPMYFVSFVLTAQFVLINVVVAVLMKHLDDSNKEAQEEAEMDAEIELELAQGTLCCMGAPSCGGGGVEKGLVAAGSGPGGTAGGRERGDARGEKGEGGRKMRHAAAAAHQGPYNSRNSSRSLYSPAQVSVCIYVGSVCVREREKQREKMHKYSHVCLVVE</sequence>
<evidence type="ECO:0000313" key="18">
    <source>
        <dbReference type="Ensembl" id="ENSLCAP00010034838.1"/>
    </source>
</evidence>
<evidence type="ECO:0000256" key="8">
    <source>
        <dbReference type="ARBA" id="ARBA00022882"/>
    </source>
</evidence>
<dbReference type="FunFam" id="1.10.287.70:FF:000054">
    <property type="entry name" value="Voltage-dependent T-type calcium channel subunit alpha"/>
    <property type="match status" value="1"/>
</dbReference>
<dbReference type="FunFam" id="1.10.287.70:FF:000136">
    <property type="entry name" value="Voltage-dependent T-type calcium channel subunit alpha"/>
    <property type="match status" value="1"/>
</dbReference>
<keyword evidence="4" id="KW-0107">Calcium channel</keyword>
<dbReference type="FunFam" id="1.20.120.350:FF:000008">
    <property type="entry name" value="Voltage-dependent T-type calcium channel subunit alpha"/>
    <property type="match status" value="1"/>
</dbReference>
<feature type="transmembrane region" description="Helical" evidence="16">
    <location>
        <begin position="633"/>
        <end position="651"/>
    </location>
</feature>
<reference evidence="18" key="2">
    <citation type="submission" date="2025-08" db="UniProtKB">
        <authorList>
            <consortium name="Ensembl"/>
        </authorList>
    </citation>
    <scope>IDENTIFICATION</scope>
</reference>
<dbReference type="FunFam" id="1.10.287.70:FF:000018">
    <property type="entry name" value="Voltage-dependent T-type calcium channel subunit alpha"/>
    <property type="match status" value="1"/>
</dbReference>
<feature type="compositionally biased region" description="Basic and acidic residues" evidence="15">
    <location>
        <begin position="1285"/>
        <end position="1296"/>
    </location>
</feature>
<keyword evidence="11 16" id="KW-0472">Membrane</keyword>
<evidence type="ECO:0000256" key="10">
    <source>
        <dbReference type="ARBA" id="ARBA00023065"/>
    </source>
</evidence>
<dbReference type="FunFam" id="1.20.120.350:FF:000012">
    <property type="entry name" value="Voltage-dependent T-type calcium channel subunit alpha"/>
    <property type="match status" value="1"/>
</dbReference>
<feature type="compositionally biased region" description="Basic and acidic residues" evidence="15">
    <location>
        <begin position="1635"/>
        <end position="1650"/>
    </location>
</feature>
<evidence type="ECO:0000256" key="4">
    <source>
        <dbReference type="ARBA" id="ARBA00022673"/>
    </source>
</evidence>
<dbReference type="PANTHER" id="PTHR10037">
    <property type="entry name" value="VOLTAGE-GATED CATION CHANNEL CALCIUM AND SODIUM"/>
    <property type="match status" value="1"/>
</dbReference>
<protein>
    <submittedName>
        <fullName evidence="18">Calcium voltage-gated channel subunit alpha1 Ia</fullName>
    </submittedName>
</protein>
<dbReference type="GO" id="GO:0005891">
    <property type="term" value="C:voltage-gated calcium channel complex"/>
    <property type="evidence" value="ECO:0007669"/>
    <property type="project" value="InterPro"/>
</dbReference>
<keyword evidence="9 16" id="KW-1133">Transmembrane helix</keyword>
<gene>
    <name evidence="18" type="primary">CACNA1I</name>
</gene>
<keyword evidence="12" id="KW-0325">Glycoprotein</keyword>
<reference evidence="18" key="3">
    <citation type="submission" date="2025-09" db="UniProtKB">
        <authorList>
            <consortium name="Ensembl"/>
        </authorList>
    </citation>
    <scope>IDENTIFICATION</scope>
</reference>
<feature type="transmembrane region" description="Helical" evidence="16">
    <location>
        <begin position="1367"/>
        <end position="1386"/>
    </location>
</feature>
<keyword evidence="2" id="KW-0813">Transport</keyword>
<dbReference type="Gene3D" id="1.20.120.350">
    <property type="entry name" value="Voltage-gated potassium channels. Chain C"/>
    <property type="match status" value="4"/>
</dbReference>
<feature type="transmembrane region" description="Helical" evidence="16">
    <location>
        <begin position="1330"/>
        <end position="1347"/>
    </location>
</feature>
<dbReference type="GO" id="GO:0043005">
    <property type="term" value="C:neuron projection"/>
    <property type="evidence" value="ECO:0007669"/>
    <property type="project" value="TreeGrafter"/>
</dbReference>
<dbReference type="SUPFAM" id="SSF81324">
    <property type="entry name" value="Voltage-gated potassium channels"/>
    <property type="match status" value="4"/>
</dbReference>
<evidence type="ECO:0000256" key="2">
    <source>
        <dbReference type="ARBA" id="ARBA00022448"/>
    </source>
</evidence>
<reference evidence="19" key="1">
    <citation type="submission" date="2015-09" db="EMBL/GenBank/DDBJ databases">
        <authorList>
            <person name="Sai Rama Sridatta P."/>
        </authorList>
    </citation>
    <scope>NUCLEOTIDE SEQUENCE [LARGE SCALE GENOMIC DNA]</scope>
</reference>
<dbReference type="PRINTS" id="PR01629">
    <property type="entry name" value="TVDCCALPHA1"/>
</dbReference>
<feature type="domain" description="Ion transport" evidence="17">
    <location>
        <begin position="1014"/>
        <end position="1284"/>
    </location>
</feature>
<dbReference type="InterPro" id="IPR043203">
    <property type="entry name" value="VGCC_Ca_Na"/>
</dbReference>
<feature type="compositionally biased region" description="Basic and acidic residues" evidence="15">
    <location>
        <begin position="586"/>
        <end position="602"/>
    </location>
</feature>
<dbReference type="InterPro" id="IPR005445">
    <property type="entry name" value="VDCC_T_a1"/>
</dbReference>
<comment type="subcellular location">
    <subcellularLocation>
        <location evidence="1">Membrane</location>
        <topology evidence="1">Multi-pass membrane protein</topology>
    </subcellularLocation>
</comment>
<feature type="transmembrane region" description="Helical" evidence="16">
    <location>
        <begin position="1087"/>
        <end position="1111"/>
    </location>
</feature>
<keyword evidence="13" id="KW-0407">Ion channel</keyword>
<feature type="region of interest" description="Disordered" evidence="15">
    <location>
        <begin position="571"/>
        <end position="602"/>
    </location>
</feature>
<feature type="region of interest" description="Disordered" evidence="15">
    <location>
        <begin position="1285"/>
        <end position="1306"/>
    </location>
</feature>
<proteinExistence type="predicted"/>
<feature type="domain" description="Ion transport" evidence="17">
    <location>
        <begin position="632"/>
        <end position="860"/>
    </location>
</feature>
<dbReference type="PANTHER" id="PTHR10037:SF209">
    <property type="entry name" value="VOLTAGE-DEPENDENT T-TYPE CALCIUM CHANNEL SUBUNIT ALPHA"/>
    <property type="match status" value="1"/>
</dbReference>
<feature type="transmembrane region" description="Helical" evidence="16">
    <location>
        <begin position="754"/>
        <end position="776"/>
    </location>
</feature>
<accession>A0A4W6ECH4</accession>
<feature type="transmembrane region" description="Helical" evidence="16">
    <location>
        <begin position="397"/>
        <end position="422"/>
    </location>
</feature>
<feature type="transmembrane region" description="Helical" evidence="16">
    <location>
        <begin position="1466"/>
        <end position="1487"/>
    </location>
</feature>
<feature type="transmembrane region" description="Helical" evidence="16">
    <location>
        <begin position="1054"/>
        <end position="1075"/>
    </location>
</feature>
<dbReference type="FunFam" id="1.20.120.350:FF:000007">
    <property type="entry name" value="Voltage-dependent T-type calcium channel subunit alpha"/>
    <property type="match status" value="1"/>
</dbReference>
<feature type="transmembrane region" description="Helical" evidence="16">
    <location>
        <begin position="1555"/>
        <end position="1576"/>
    </location>
</feature>
<keyword evidence="19" id="KW-1185">Reference proteome</keyword>
<feature type="transmembrane region" description="Helical" evidence="16">
    <location>
        <begin position="134"/>
        <end position="154"/>
    </location>
</feature>
<feature type="region of interest" description="Disordered" evidence="15">
    <location>
        <begin position="1627"/>
        <end position="1671"/>
    </location>
</feature>
<dbReference type="Ensembl" id="ENSLCAT00010035654.1">
    <property type="protein sequence ID" value="ENSLCAP00010034838.1"/>
    <property type="gene ID" value="ENSLCAG00010015036.1"/>
</dbReference>
<dbReference type="InterPro" id="IPR005821">
    <property type="entry name" value="Ion_trans_dom"/>
</dbReference>
<evidence type="ECO:0000256" key="12">
    <source>
        <dbReference type="ARBA" id="ARBA00023180"/>
    </source>
</evidence>
<evidence type="ECO:0000256" key="7">
    <source>
        <dbReference type="ARBA" id="ARBA00022837"/>
    </source>
</evidence>
<keyword evidence="7" id="KW-0106">Calcium</keyword>
<keyword evidence="6" id="KW-0677">Repeat</keyword>
<feature type="transmembrane region" description="Helical" evidence="16">
    <location>
        <begin position="1250"/>
        <end position="1274"/>
    </location>
</feature>
<organism evidence="18 19">
    <name type="scientific">Lates calcarifer</name>
    <name type="common">Barramundi</name>
    <name type="synonym">Holocentrus calcarifer</name>
    <dbReference type="NCBI Taxonomy" id="8187"/>
    <lineage>
        <taxon>Eukaryota</taxon>
        <taxon>Metazoa</taxon>
        <taxon>Chordata</taxon>
        <taxon>Craniata</taxon>
        <taxon>Vertebrata</taxon>
        <taxon>Euteleostomi</taxon>
        <taxon>Actinopterygii</taxon>
        <taxon>Neopterygii</taxon>
        <taxon>Teleostei</taxon>
        <taxon>Neoteleostei</taxon>
        <taxon>Acanthomorphata</taxon>
        <taxon>Carangaria</taxon>
        <taxon>Carangaria incertae sedis</taxon>
        <taxon>Centropomidae</taxon>
        <taxon>Lates</taxon>
    </lineage>
</organism>
<feature type="domain" description="Ion transport" evidence="17">
    <location>
        <begin position="93"/>
        <end position="433"/>
    </location>
</feature>
<evidence type="ECO:0000256" key="16">
    <source>
        <dbReference type="SAM" id="Phobius"/>
    </source>
</evidence>
<feature type="transmembrane region" description="Helical" evidence="16">
    <location>
        <begin position="831"/>
        <end position="854"/>
    </location>
</feature>
<dbReference type="GO" id="GO:0001518">
    <property type="term" value="C:voltage-gated sodium channel complex"/>
    <property type="evidence" value="ECO:0007669"/>
    <property type="project" value="TreeGrafter"/>
</dbReference>
<keyword evidence="10" id="KW-0406">Ion transport</keyword>
<feature type="transmembrane region" description="Helical" evidence="16">
    <location>
        <begin position="1499"/>
        <end position="1517"/>
    </location>
</feature>
<dbReference type="GO" id="GO:0005248">
    <property type="term" value="F:voltage-gated sodium channel activity"/>
    <property type="evidence" value="ECO:0007669"/>
    <property type="project" value="TreeGrafter"/>
</dbReference>
<keyword evidence="3" id="KW-0109">Calcium transport</keyword>
<name>A0A4W6ECH4_LATCA</name>
<evidence type="ECO:0000256" key="1">
    <source>
        <dbReference type="ARBA" id="ARBA00004141"/>
    </source>
</evidence>
<feature type="compositionally biased region" description="Basic residues" evidence="15">
    <location>
        <begin position="1297"/>
        <end position="1306"/>
    </location>
</feature>
<evidence type="ECO:0000259" key="17">
    <source>
        <dbReference type="Pfam" id="PF00520"/>
    </source>
</evidence>
<evidence type="ECO:0000256" key="6">
    <source>
        <dbReference type="ARBA" id="ARBA00022737"/>
    </source>
</evidence>
<dbReference type="FunFam" id="1.20.120.350:FF:000009">
    <property type="entry name" value="Voltage-dependent T-type calcium channel subunit alpha"/>
    <property type="match status" value="1"/>
</dbReference>
<dbReference type="GO" id="GO:0045956">
    <property type="term" value="P:positive regulation of calcium ion-dependent exocytosis"/>
    <property type="evidence" value="ECO:0007669"/>
    <property type="project" value="TreeGrafter"/>
</dbReference>
<evidence type="ECO:0000313" key="19">
    <source>
        <dbReference type="Proteomes" id="UP000314980"/>
    </source>
</evidence>
<dbReference type="GO" id="GO:0086010">
    <property type="term" value="P:membrane depolarization during action potential"/>
    <property type="evidence" value="ECO:0007669"/>
    <property type="project" value="TreeGrafter"/>
</dbReference>
<evidence type="ECO:0000256" key="9">
    <source>
        <dbReference type="ARBA" id="ARBA00022989"/>
    </source>
</evidence>
<feature type="transmembrane region" description="Helical" evidence="16">
    <location>
        <begin position="222"/>
        <end position="246"/>
    </location>
</feature>
<dbReference type="Proteomes" id="UP000314980">
    <property type="component" value="Unassembled WGS sequence"/>
</dbReference>
<keyword evidence="5 16" id="KW-0812">Transmembrane</keyword>
<evidence type="ECO:0000256" key="14">
    <source>
        <dbReference type="ARBA" id="ARBA00036634"/>
    </source>
</evidence>
<feature type="transmembrane region" description="Helical" evidence="16">
    <location>
        <begin position="663"/>
        <end position="689"/>
    </location>
</feature>
<comment type="catalytic activity">
    <reaction evidence="14">
        <text>Ca(2+)(in) = Ca(2+)(out)</text>
        <dbReference type="Rhea" id="RHEA:29671"/>
        <dbReference type="ChEBI" id="CHEBI:29108"/>
    </reaction>
</comment>
<dbReference type="GeneTree" id="ENSGT00940000158594"/>
<feature type="compositionally biased region" description="Acidic residues" evidence="15">
    <location>
        <begin position="576"/>
        <end position="585"/>
    </location>
</feature>
<evidence type="ECO:0000256" key="5">
    <source>
        <dbReference type="ARBA" id="ARBA00022692"/>
    </source>
</evidence>
<feature type="region of interest" description="Disordered" evidence="15">
    <location>
        <begin position="528"/>
        <end position="549"/>
    </location>
</feature>